<gene>
    <name evidence="3" type="ORF">CWM47_31040</name>
</gene>
<organism evidence="3 4">
    <name type="scientific">Spirosoma pollinicola</name>
    <dbReference type="NCBI Taxonomy" id="2057025"/>
    <lineage>
        <taxon>Bacteria</taxon>
        <taxon>Pseudomonadati</taxon>
        <taxon>Bacteroidota</taxon>
        <taxon>Cytophagia</taxon>
        <taxon>Cytophagales</taxon>
        <taxon>Cytophagaceae</taxon>
        <taxon>Spirosoma</taxon>
    </lineage>
</organism>
<sequence length="157" mass="17967">MIPQKPFDEWVDQTPNSASPAVPIPAGASEILLIPLISEQLQVSKQVIETGRVRLTKTVHQYEQDMQIPLIQEDVVVERVAMDRLVDDVPAARQEDDTIIYSVLREEFVVQKRLRLVEEIRVTRRQSQMTDTQTVSLRREEITVERFTTVSPDASTV</sequence>
<dbReference type="InterPro" id="IPR052967">
    <property type="entry name" value="Stress_Response_Assoc"/>
</dbReference>
<dbReference type="Proteomes" id="UP000232883">
    <property type="component" value="Chromosome"/>
</dbReference>
<dbReference type="AlphaFoldDB" id="A0A2K8Z7P4"/>
<protein>
    <recommendedName>
        <fullName evidence="2">DUF2382 domain-containing protein</fullName>
    </recommendedName>
</protein>
<proteinExistence type="predicted"/>
<feature type="region of interest" description="Disordered" evidence="1">
    <location>
        <begin position="1"/>
        <end position="21"/>
    </location>
</feature>
<accession>A0A2K8Z7P4</accession>
<dbReference type="KEGG" id="spir:CWM47_31040"/>
<dbReference type="OrthoDB" id="5569583at2"/>
<name>A0A2K8Z7P4_9BACT</name>
<evidence type="ECO:0000313" key="3">
    <source>
        <dbReference type="EMBL" id="AUD05891.1"/>
    </source>
</evidence>
<reference evidence="3 4" key="1">
    <citation type="submission" date="2017-11" db="EMBL/GenBank/DDBJ databases">
        <title>Taxonomic description and genome sequences of Spirosoma HA7 sp. nov., isolated from pollen microhabitat of Corylus avellana.</title>
        <authorList>
            <person name="Ambika Manirajan B."/>
            <person name="Suarez C."/>
            <person name="Ratering S."/>
            <person name="Geissler-Plaum R."/>
            <person name="Cardinale M."/>
            <person name="Sylvia S."/>
        </authorList>
    </citation>
    <scope>NUCLEOTIDE SEQUENCE [LARGE SCALE GENOMIC DNA]</scope>
    <source>
        <strain evidence="3 4">HA7</strain>
    </source>
</reference>
<dbReference type="PANTHER" id="PTHR38463:SF1">
    <property type="entry name" value="STRESS RESPONSE PROTEIN YSNF"/>
    <property type="match status" value="1"/>
</dbReference>
<dbReference type="NCBIfam" id="TIGR02271">
    <property type="entry name" value="YsnF/AvaK domain"/>
    <property type="match status" value="1"/>
</dbReference>
<dbReference type="InterPro" id="IPR019060">
    <property type="entry name" value="DUF2382"/>
</dbReference>
<feature type="domain" description="DUF2382" evidence="2">
    <location>
        <begin position="34"/>
        <end position="144"/>
    </location>
</feature>
<dbReference type="EMBL" id="CP025096">
    <property type="protein sequence ID" value="AUD05891.1"/>
    <property type="molecule type" value="Genomic_DNA"/>
</dbReference>
<evidence type="ECO:0000256" key="1">
    <source>
        <dbReference type="SAM" id="MobiDB-lite"/>
    </source>
</evidence>
<dbReference type="PANTHER" id="PTHR38463">
    <property type="entry name" value="STRESS RESPONSE PROTEIN YSNF"/>
    <property type="match status" value="1"/>
</dbReference>
<evidence type="ECO:0000313" key="4">
    <source>
        <dbReference type="Proteomes" id="UP000232883"/>
    </source>
</evidence>
<dbReference type="Pfam" id="PF09557">
    <property type="entry name" value="DUF2382"/>
    <property type="match status" value="1"/>
</dbReference>
<evidence type="ECO:0000259" key="2">
    <source>
        <dbReference type="Pfam" id="PF09557"/>
    </source>
</evidence>
<dbReference type="RefSeq" id="WP_100992442.1">
    <property type="nucleotide sequence ID" value="NZ_CP025096.1"/>
</dbReference>
<keyword evidence="4" id="KW-1185">Reference proteome</keyword>